<sequence length="415" mass="44622">MSGIGSISHQNYSEDEFPEEHTPRDLWIGLILAMLSSLFIGSSFIVKKKSLQQLSRSGKRRAAAGGYGYLKNWLWWIGFLTMGAGEVFNFVAYTFAPAALVTPLGALSVLVTSVLAAHLLHEALNMLAKLGCALCLLGSTVVVIHAPQQSHVNTLAQLSSRLLDPAFVWYVVALVAVVVLLLVYCSPRYGSRNVLVYLTVCSLIGGLSVLCCKALGLALQEVAQDKKMLLSPLLWISLILLVLFVSVQMIYLNKSLDIFATNVVTPIYYVLFTSSVLLASAILFKEWDGLEPKDALGILAGFFTTIVGVTLLHAFRDIDISRLKLGTLLSSNNSNNNLQQHQHLQQQTECSVGSSNGAVGGGASPCDTRSSRASSAADNMWGAANGGDDDPMASSDEQPILPTAALHSYGVAHQH</sequence>
<evidence type="ECO:0000256" key="7">
    <source>
        <dbReference type="SAM" id="Phobius"/>
    </source>
</evidence>
<feature type="transmembrane region" description="Helical" evidence="7">
    <location>
        <begin position="73"/>
        <end position="92"/>
    </location>
</feature>
<feature type="transmembrane region" description="Helical" evidence="7">
    <location>
        <begin position="194"/>
        <end position="217"/>
    </location>
</feature>
<accession>A0A6A7FYJ6</accession>
<feature type="transmembrane region" description="Helical" evidence="7">
    <location>
        <begin position="263"/>
        <end position="284"/>
    </location>
</feature>
<dbReference type="EMBL" id="IACT01003921">
    <property type="protein sequence ID" value="LAC23139.1"/>
    <property type="molecule type" value="mRNA"/>
</dbReference>
<keyword evidence="5 7" id="KW-0472">Membrane</keyword>
<feature type="transmembrane region" description="Helical" evidence="7">
    <location>
        <begin position="98"/>
        <end position="120"/>
    </location>
</feature>
<dbReference type="Pfam" id="PF05653">
    <property type="entry name" value="Mg_trans_NIPA"/>
    <property type="match status" value="1"/>
</dbReference>
<dbReference type="GO" id="GO:0015095">
    <property type="term" value="F:magnesium ion transmembrane transporter activity"/>
    <property type="evidence" value="ECO:0007669"/>
    <property type="project" value="InterPro"/>
</dbReference>
<comment type="subcellular location">
    <subcellularLocation>
        <location evidence="1">Membrane</location>
        <topology evidence="1">Multi-pass membrane protein</topology>
    </subcellularLocation>
</comment>
<evidence type="ECO:0000256" key="3">
    <source>
        <dbReference type="ARBA" id="ARBA00022692"/>
    </source>
</evidence>
<name>A0A6A7FYJ6_9CRUS</name>
<reference evidence="8" key="1">
    <citation type="submission" date="2017-11" db="EMBL/GenBank/DDBJ databases">
        <title>The sensing device of the deep-sea amphipod.</title>
        <authorList>
            <person name="Kobayashi H."/>
            <person name="Nagahama T."/>
            <person name="Arai W."/>
            <person name="Sasagawa Y."/>
            <person name="Umeda M."/>
            <person name="Hayashi T."/>
            <person name="Nikaido I."/>
            <person name="Watanabe H."/>
            <person name="Oguri K."/>
            <person name="Kitazato H."/>
            <person name="Fujioka K."/>
            <person name="Kido Y."/>
            <person name="Takami H."/>
        </authorList>
    </citation>
    <scope>NUCLEOTIDE SEQUENCE</scope>
    <source>
        <tissue evidence="8">Whole body</tissue>
    </source>
</reference>
<evidence type="ECO:0000256" key="1">
    <source>
        <dbReference type="ARBA" id="ARBA00004141"/>
    </source>
</evidence>
<comment type="similarity">
    <text evidence="2">Belongs to the NIPA family.</text>
</comment>
<dbReference type="AlphaFoldDB" id="A0A6A7FYJ6"/>
<feature type="transmembrane region" description="Helical" evidence="7">
    <location>
        <begin position="127"/>
        <end position="147"/>
    </location>
</feature>
<evidence type="ECO:0000256" key="4">
    <source>
        <dbReference type="ARBA" id="ARBA00022989"/>
    </source>
</evidence>
<feature type="transmembrane region" description="Helical" evidence="7">
    <location>
        <begin position="167"/>
        <end position="185"/>
    </location>
</feature>
<dbReference type="PANTHER" id="PTHR12570:SF92">
    <property type="entry name" value="SPICHTHYIN, ISOFORM B"/>
    <property type="match status" value="1"/>
</dbReference>
<keyword evidence="3 7" id="KW-0812">Transmembrane</keyword>
<dbReference type="GO" id="GO:0016020">
    <property type="term" value="C:membrane"/>
    <property type="evidence" value="ECO:0007669"/>
    <property type="project" value="UniProtKB-SubCell"/>
</dbReference>
<proteinExistence type="evidence at transcript level"/>
<protein>
    <submittedName>
        <fullName evidence="8">Magnesium transporter NIPA2</fullName>
    </submittedName>
</protein>
<organism evidence="8">
    <name type="scientific">Hirondellea gigas</name>
    <dbReference type="NCBI Taxonomy" id="1518452"/>
    <lineage>
        <taxon>Eukaryota</taxon>
        <taxon>Metazoa</taxon>
        <taxon>Ecdysozoa</taxon>
        <taxon>Arthropoda</taxon>
        <taxon>Crustacea</taxon>
        <taxon>Multicrustacea</taxon>
        <taxon>Malacostraca</taxon>
        <taxon>Eumalacostraca</taxon>
        <taxon>Peracarida</taxon>
        <taxon>Amphipoda</taxon>
        <taxon>Amphilochidea</taxon>
        <taxon>Lysianassida</taxon>
        <taxon>Lysianassidira</taxon>
        <taxon>Lysianassoidea</taxon>
        <taxon>Lysianassidae</taxon>
        <taxon>Hirondellea</taxon>
    </lineage>
</organism>
<feature type="compositionally biased region" description="Low complexity" evidence="6">
    <location>
        <begin position="336"/>
        <end position="357"/>
    </location>
</feature>
<dbReference type="PANTHER" id="PTHR12570">
    <property type="match status" value="1"/>
</dbReference>
<feature type="transmembrane region" description="Helical" evidence="7">
    <location>
        <begin position="296"/>
        <end position="315"/>
    </location>
</feature>
<dbReference type="InterPro" id="IPR037185">
    <property type="entry name" value="EmrE-like"/>
</dbReference>
<dbReference type="InterPro" id="IPR008521">
    <property type="entry name" value="Mg_trans_NIPA"/>
</dbReference>
<evidence type="ECO:0000313" key="8">
    <source>
        <dbReference type="EMBL" id="LAC23139.1"/>
    </source>
</evidence>
<evidence type="ECO:0000256" key="6">
    <source>
        <dbReference type="SAM" id="MobiDB-lite"/>
    </source>
</evidence>
<feature type="transmembrane region" description="Helical" evidence="7">
    <location>
        <begin position="26"/>
        <end position="46"/>
    </location>
</feature>
<evidence type="ECO:0000256" key="2">
    <source>
        <dbReference type="ARBA" id="ARBA00007230"/>
    </source>
</evidence>
<keyword evidence="4 7" id="KW-1133">Transmembrane helix</keyword>
<feature type="region of interest" description="Disordered" evidence="6">
    <location>
        <begin position="336"/>
        <end position="397"/>
    </location>
</feature>
<dbReference type="SUPFAM" id="SSF103481">
    <property type="entry name" value="Multidrug resistance efflux transporter EmrE"/>
    <property type="match status" value="1"/>
</dbReference>
<feature type="transmembrane region" description="Helical" evidence="7">
    <location>
        <begin position="229"/>
        <end position="251"/>
    </location>
</feature>
<evidence type="ECO:0000256" key="5">
    <source>
        <dbReference type="ARBA" id="ARBA00023136"/>
    </source>
</evidence>